<feature type="binding site" evidence="8">
    <location>
        <position position="346"/>
    </location>
    <ligand>
        <name>3-phosphoshikimate</name>
        <dbReference type="ChEBI" id="CHEBI:145989"/>
    </ligand>
</feature>
<dbReference type="SUPFAM" id="SSF55205">
    <property type="entry name" value="EPT/RTPC-like"/>
    <property type="match status" value="1"/>
</dbReference>
<dbReference type="EMBL" id="DTFV01000115">
    <property type="protein sequence ID" value="HGI31190.1"/>
    <property type="molecule type" value="Genomic_DNA"/>
</dbReference>
<dbReference type="CDD" id="cd01556">
    <property type="entry name" value="EPSP_synthase"/>
    <property type="match status" value="1"/>
</dbReference>
<organism evidence="10">
    <name type="scientific">Candidatus Caldatribacterium californiense</name>
    <dbReference type="NCBI Taxonomy" id="1454726"/>
    <lineage>
        <taxon>Bacteria</taxon>
        <taxon>Pseudomonadati</taxon>
        <taxon>Atribacterota</taxon>
        <taxon>Atribacteria</taxon>
        <taxon>Atribacterales</taxon>
        <taxon>Candidatus Caldatribacteriaceae</taxon>
        <taxon>Candidatus Caldatribacterium</taxon>
    </lineage>
</organism>
<dbReference type="UniPathway" id="UPA00053">
    <property type="reaction ID" value="UER00089"/>
</dbReference>
<evidence type="ECO:0000256" key="3">
    <source>
        <dbReference type="ARBA" id="ARBA00022490"/>
    </source>
</evidence>
<comment type="subunit">
    <text evidence="8">Monomer.</text>
</comment>
<protein>
    <recommendedName>
        <fullName evidence="8">3-phosphoshikimate 1-carboxyvinyltransferase</fullName>
        <ecNumber evidence="8">2.5.1.19</ecNumber>
    </recommendedName>
    <alternativeName>
        <fullName evidence="8">5-enolpyruvylshikimate-3-phosphate synthase</fullName>
        <shortName evidence="8">EPSP synthase</shortName>
        <shortName evidence="8">EPSPS</shortName>
    </alternativeName>
</protein>
<comment type="caution">
    <text evidence="8">Lacks conserved residue(s) required for the propagation of feature annotation.</text>
</comment>
<evidence type="ECO:0000256" key="5">
    <source>
        <dbReference type="ARBA" id="ARBA00022679"/>
    </source>
</evidence>
<dbReference type="PROSITE" id="PS00885">
    <property type="entry name" value="EPSP_SYNTHASE_2"/>
    <property type="match status" value="1"/>
</dbReference>
<comment type="caution">
    <text evidence="10">The sequence shown here is derived from an EMBL/GenBank/DDBJ whole genome shotgun (WGS) entry which is preliminary data.</text>
</comment>
<evidence type="ECO:0000256" key="2">
    <source>
        <dbReference type="ARBA" id="ARBA00009948"/>
    </source>
</evidence>
<dbReference type="PANTHER" id="PTHR21090:SF5">
    <property type="entry name" value="PENTAFUNCTIONAL AROM POLYPEPTIDE"/>
    <property type="match status" value="1"/>
</dbReference>
<comment type="pathway">
    <text evidence="1 8">Metabolic intermediate biosynthesis; chorismate biosynthesis; chorismate from D-erythrose 4-phosphate and phosphoenolpyruvate: step 6/7.</text>
</comment>
<feature type="binding site" evidence="8">
    <location>
        <position position="319"/>
    </location>
    <ligand>
        <name>3-phosphoshikimate</name>
        <dbReference type="ChEBI" id="CHEBI:145989"/>
    </ligand>
</feature>
<evidence type="ECO:0000256" key="6">
    <source>
        <dbReference type="ARBA" id="ARBA00023141"/>
    </source>
</evidence>
<keyword evidence="5 8" id="KW-0808">Transferase</keyword>
<dbReference type="FunFam" id="3.65.10.10:FF:000005">
    <property type="entry name" value="3-phosphoshikimate 1-carboxyvinyltransferase"/>
    <property type="match status" value="1"/>
</dbReference>
<reference evidence="10" key="1">
    <citation type="journal article" date="2020" name="mSystems">
        <title>Genome- and Community-Level Interaction Insights into Carbon Utilization and Element Cycling Functions of Hydrothermarchaeota in Hydrothermal Sediment.</title>
        <authorList>
            <person name="Zhou Z."/>
            <person name="Liu Y."/>
            <person name="Xu W."/>
            <person name="Pan J."/>
            <person name="Luo Z.H."/>
            <person name="Li M."/>
        </authorList>
    </citation>
    <scope>NUCLEOTIDE SEQUENCE [LARGE SCALE GENOMIC DNA]</scope>
    <source>
        <strain evidence="10">SpSt-747</strain>
    </source>
</reference>
<proteinExistence type="inferred from homology"/>
<dbReference type="AlphaFoldDB" id="A0A7V3YHM2"/>
<evidence type="ECO:0000256" key="1">
    <source>
        <dbReference type="ARBA" id="ARBA00004811"/>
    </source>
</evidence>
<keyword evidence="3 8" id="KW-0963">Cytoplasm</keyword>
<feature type="binding site" evidence="8">
    <location>
        <position position="173"/>
    </location>
    <ligand>
        <name>3-phosphoshikimate</name>
        <dbReference type="ChEBI" id="CHEBI:145989"/>
    </ligand>
</feature>
<keyword evidence="6 8" id="KW-0057">Aromatic amino acid biosynthesis</keyword>
<dbReference type="InterPro" id="IPR001986">
    <property type="entry name" value="Enolpyruvate_Tfrase_dom"/>
</dbReference>
<dbReference type="GO" id="GO:0003866">
    <property type="term" value="F:3-phosphoshikimate 1-carboxyvinyltransferase activity"/>
    <property type="evidence" value="ECO:0007669"/>
    <property type="project" value="UniProtKB-UniRule"/>
</dbReference>
<dbReference type="EC" id="2.5.1.19" evidence="8"/>
<dbReference type="PANTHER" id="PTHR21090">
    <property type="entry name" value="AROM/DEHYDROQUINATE SYNTHASE"/>
    <property type="match status" value="1"/>
</dbReference>
<feature type="domain" description="Enolpyruvate transferase" evidence="9">
    <location>
        <begin position="12"/>
        <end position="427"/>
    </location>
</feature>
<dbReference type="InterPro" id="IPR006264">
    <property type="entry name" value="EPSP_synthase"/>
</dbReference>
<name>A0A7V3YHM2_9BACT</name>
<dbReference type="Gene3D" id="3.65.10.10">
    <property type="entry name" value="Enolpyruvate transferase domain"/>
    <property type="match status" value="2"/>
</dbReference>
<evidence type="ECO:0000259" key="9">
    <source>
        <dbReference type="Pfam" id="PF00275"/>
    </source>
</evidence>
<feature type="binding site" evidence="8">
    <location>
        <position position="28"/>
    </location>
    <ligand>
        <name>3-phosphoshikimate</name>
        <dbReference type="ChEBI" id="CHEBI:145989"/>
    </ligand>
</feature>
<dbReference type="InterPro" id="IPR013792">
    <property type="entry name" value="RNA3'P_cycl/enolpyr_Trfase_a/b"/>
</dbReference>
<comment type="catalytic activity">
    <reaction evidence="7">
        <text>3-phosphoshikimate + phosphoenolpyruvate = 5-O-(1-carboxyvinyl)-3-phosphoshikimate + phosphate</text>
        <dbReference type="Rhea" id="RHEA:21256"/>
        <dbReference type="ChEBI" id="CHEBI:43474"/>
        <dbReference type="ChEBI" id="CHEBI:57701"/>
        <dbReference type="ChEBI" id="CHEBI:58702"/>
        <dbReference type="ChEBI" id="CHEBI:145989"/>
        <dbReference type="EC" id="2.5.1.19"/>
    </reaction>
    <physiologicalReaction direction="left-to-right" evidence="7">
        <dbReference type="Rhea" id="RHEA:21257"/>
    </physiologicalReaction>
</comment>
<dbReference type="InterPro" id="IPR036968">
    <property type="entry name" value="Enolpyruvate_Tfrase_sf"/>
</dbReference>
<feature type="active site" description="Proton acceptor" evidence="8">
    <location>
        <position position="319"/>
    </location>
</feature>
<sequence>MRRALVSPFRGTLQGTILCPRDKSLSHRAAFIGALSEGETRISGFSFCRDCLATLSCIRALGVEVRAFPEEGKVVIRSGGLSALREPEDVLNAENSGTTIRFMAGIASGIRGLTVLTGDESLRRRPMRRVIEPLRKAGVEIGGRGGDRFPPLFIRGKGSVLPFHHVLEVPSAQVKSALLFAALWGEGKSTIVEPLPSRNHTENMLRYVGVPLHENHGVITVEPPGRISASSFDLPGDISSAAFLMALALCIPGSSLLIQDVGLNPTRTGFLRCLERMGGRYRVLGRRKTFGEERGDILVEYSELVATSVEPEEIPLVIDEIPILAVIAAKARGTTVISGAQELRVKESDRLFAIARGLQSLGVNVEEKEDGLTIHGPCAFRGGTVQSFGDHRIAMSFIIAGLLGEGSVVVEDVDCVDVSYPSFFTDLGKLGIQSVTVEEAC</sequence>
<dbReference type="GO" id="GO:0009423">
    <property type="term" value="P:chorismate biosynthetic process"/>
    <property type="evidence" value="ECO:0007669"/>
    <property type="project" value="UniProtKB-UniRule"/>
</dbReference>
<gene>
    <name evidence="8 10" type="primary">aroA</name>
    <name evidence="10" type="ORF">ENV30_07810</name>
</gene>
<dbReference type="InterPro" id="IPR023193">
    <property type="entry name" value="EPSP_synthase_CS"/>
</dbReference>
<evidence type="ECO:0000313" key="10">
    <source>
        <dbReference type="EMBL" id="HGI31190.1"/>
    </source>
</evidence>
<dbReference type="HAMAP" id="MF_00210">
    <property type="entry name" value="EPSP_synth"/>
    <property type="match status" value="1"/>
</dbReference>
<feature type="binding site" evidence="8">
    <location>
        <position position="171"/>
    </location>
    <ligand>
        <name>3-phosphoshikimate</name>
        <dbReference type="ChEBI" id="CHEBI:145989"/>
    </ligand>
</feature>
<dbReference type="PIRSF" id="PIRSF000505">
    <property type="entry name" value="EPSPS"/>
    <property type="match status" value="1"/>
</dbReference>
<evidence type="ECO:0000256" key="4">
    <source>
        <dbReference type="ARBA" id="ARBA00022605"/>
    </source>
</evidence>
<dbReference type="Pfam" id="PF00275">
    <property type="entry name" value="EPSP_synthase"/>
    <property type="match status" value="1"/>
</dbReference>
<feature type="binding site" evidence="8">
    <location>
        <position position="24"/>
    </location>
    <ligand>
        <name>3-phosphoshikimate</name>
        <dbReference type="ChEBI" id="CHEBI:145989"/>
    </ligand>
</feature>
<evidence type="ECO:0000256" key="8">
    <source>
        <dbReference type="HAMAP-Rule" id="MF_00210"/>
    </source>
</evidence>
<comment type="subcellular location">
    <subcellularLocation>
        <location evidence="8">Cytoplasm</location>
    </subcellularLocation>
</comment>
<feature type="binding site" evidence="8">
    <location>
        <position position="23"/>
    </location>
    <ligand>
        <name>phosphoenolpyruvate</name>
        <dbReference type="ChEBI" id="CHEBI:58702"/>
    </ligand>
</feature>
<feature type="binding site" evidence="8">
    <location>
        <position position="173"/>
    </location>
    <ligand>
        <name>phosphoenolpyruvate</name>
        <dbReference type="ChEBI" id="CHEBI:58702"/>
    </ligand>
</feature>
<keyword evidence="4 8" id="KW-0028">Amino-acid biosynthesis</keyword>
<feature type="binding site" evidence="8">
    <location>
        <position position="392"/>
    </location>
    <ligand>
        <name>phosphoenolpyruvate</name>
        <dbReference type="ChEBI" id="CHEBI:58702"/>
    </ligand>
</feature>
<feature type="binding site" evidence="8">
    <location>
        <position position="23"/>
    </location>
    <ligand>
        <name>3-phosphoshikimate</name>
        <dbReference type="ChEBI" id="CHEBI:145989"/>
    </ligand>
</feature>
<evidence type="ECO:0000256" key="7">
    <source>
        <dbReference type="ARBA" id="ARBA00044633"/>
    </source>
</evidence>
<feature type="binding site" evidence="8">
    <location>
        <position position="97"/>
    </location>
    <ligand>
        <name>phosphoenolpyruvate</name>
        <dbReference type="ChEBI" id="CHEBI:58702"/>
    </ligand>
</feature>
<dbReference type="GO" id="GO:0009073">
    <property type="term" value="P:aromatic amino acid family biosynthetic process"/>
    <property type="evidence" value="ECO:0007669"/>
    <property type="project" value="UniProtKB-KW"/>
</dbReference>
<dbReference type="NCBIfam" id="TIGR01356">
    <property type="entry name" value="aroA"/>
    <property type="match status" value="1"/>
</dbReference>
<feature type="binding site" evidence="8">
    <location>
        <position position="350"/>
    </location>
    <ligand>
        <name>phosphoenolpyruvate</name>
        <dbReference type="ChEBI" id="CHEBI:58702"/>
    </ligand>
</feature>
<feature type="binding site" evidence="8">
    <location>
        <position position="125"/>
    </location>
    <ligand>
        <name>phosphoenolpyruvate</name>
        <dbReference type="ChEBI" id="CHEBI:58702"/>
    </ligand>
</feature>
<accession>A0A7V3YHM2</accession>
<comment type="similarity">
    <text evidence="2 8">Belongs to the EPSP synthase family.</text>
</comment>
<comment type="function">
    <text evidence="8">Catalyzes the transfer of the enolpyruvyl moiety of phosphoenolpyruvate (PEP) to the 5-hydroxyl of shikimate-3-phosphate (S3P) to produce enolpyruvyl shikimate-3-phosphate and inorganic phosphate.</text>
</comment>
<dbReference type="GO" id="GO:0008652">
    <property type="term" value="P:amino acid biosynthetic process"/>
    <property type="evidence" value="ECO:0007669"/>
    <property type="project" value="UniProtKB-KW"/>
</dbReference>
<dbReference type="GO" id="GO:0005737">
    <property type="term" value="C:cytoplasm"/>
    <property type="evidence" value="ECO:0007669"/>
    <property type="project" value="UniProtKB-SubCell"/>
</dbReference>